<evidence type="ECO:0000313" key="2">
    <source>
        <dbReference type="EMBL" id="MBP2317374.1"/>
    </source>
</evidence>
<gene>
    <name evidence="2" type="ORF">JOF45_000393</name>
</gene>
<feature type="region of interest" description="Disordered" evidence="1">
    <location>
        <begin position="145"/>
        <end position="184"/>
    </location>
</feature>
<evidence type="ECO:0000256" key="1">
    <source>
        <dbReference type="SAM" id="MobiDB-lite"/>
    </source>
</evidence>
<dbReference type="EMBL" id="JAGINX010000001">
    <property type="protein sequence ID" value="MBP2317374.1"/>
    <property type="molecule type" value="Genomic_DNA"/>
</dbReference>
<organism evidence="2 3">
    <name type="scientific">Nesterenkonia lacusekhoensis</name>
    <dbReference type="NCBI Taxonomy" id="150832"/>
    <lineage>
        <taxon>Bacteria</taxon>
        <taxon>Bacillati</taxon>
        <taxon>Actinomycetota</taxon>
        <taxon>Actinomycetes</taxon>
        <taxon>Micrococcales</taxon>
        <taxon>Micrococcaceae</taxon>
        <taxon>Nesterenkonia</taxon>
    </lineage>
</organism>
<reference evidence="2 3" key="1">
    <citation type="submission" date="2021-03" db="EMBL/GenBank/DDBJ databases">
        <title>Sequencing the genomes of 1000 actinobacteria strains.</title>
        <authorList>
            <person name="Klenk H.-P."/>
        </authorList>
    </citation>
    <scope>NUCLEOTIDE SEQUENCE [LARGE SCALE GENOMIC DNA]</scope>
    <source>
        <strain evidence="2 3">DSM 12544</strain>
    </source>
</reference>
<accession>A0ABS4SYU4</accession>
<evidence type="ECO:0000313" key="3">
    <source>
        <dbReference type="Proteomes" id="UP001519331"/>
    </source>
</evidence>
<protein>
    <submittedName>
        <fullName evidence="2">Uncharacterized protein</fullName>
    </submittedName>
</protein>
<feature type="region of interest" description="Disordered" evidence="1">
    <location>
        <begin position="256"/>
        <end position="280"/>
    </location>
</feature>
<keyword evidence="3" id="KW-1185">Reference proteome</keyword>
<dbReference type="RefSeq" id="WP_210047549.1">
    <property type="nucleotide sequence ID" value="NZ_JAGINX010000001.1"/>
</dbReference>
<dbReference type="Proteomes" id="UP001519331">
    <property type="component" value="Unassembled WGS sequence"/>
</dbReference>
<feature type="region of interest" description="Disordered" evidence="1">
    <location>
        <begin position="85"/>
        <end position="104"/>
    </location>
</feature>
<name>A0ABS4SYU4_9MICC</name>
<sequence length="280" mass="31638">MPWFKVDDKFHSHPKVMELTPSAVGLWTLAGAWCADYLTDGFIRTGQIRRLGGTEEESQQLVEAGLWEPVEGGWQFRDWHEYQPTADSVKQGRDDKSRGGKLSAHNRWHVGKGKSVADCEYCDSSTHNTTYKTSYSSPISDRWDGVWDSDAPVPEPVPEVPKGTSSPKPPRGKKPATTIPDDWLPTDAHKAKAHERGVNLEQQAEAFRLHAETHDRRCVNWNSAFSMWLTKARPDTGPKQYQNAAEKKVEVAKHWLSQPTSQAPVDPWAITPNTWKEIEE</sequence>
<proteinExistence type="predicted"/>
<comment type="caution">
    <text evidence="2">The sequence shown here is derived from an EMBL/GenBank/DDBJ whole genome shotgun (WGS) entry which is preliminary data.</text>
</comment>